<dbReference type="KEGG" id="mng:MNEG_1021"/>
<feature type="compositionally biased region" description="Low complexity" evidence="2">
    <location>
        <begin position="323"/>
        <end position="334"/>
    </location>
</feature>
<comment type="subcellular location">
    <subcellularLocation>
        <location evidence="1">Cytoplasm</location>
        <location evidence="1">Cytoskeleton</location>
        <location evidence="1">Cilium axoneme</location>
    </subcellularLocation>
</comment>
<accession>A0A0D2LKJ4</accession>
<dbReference type="RefSeq" id="XP_013905948.1">
    <property type="nucleotide sequence ID" value="XM_014050494.1"/>
</dbReference>
<dbReference type="SUPFAM" id="SSF52047">
    <property type="entry name" value="RNI-like"/>
    <property type="match status" value="1"/>
</dbReference>
<name>A0A0D2LKJ4_9CHLO</name>
<reference evidence="3 4" key="1">
    <citation type="journal article" date="2013" name="BMC Genomics">
        <title>Reconstruction of the lipid metabolism for the microalga Monoraphidium neglectum from its genome sequence reveals characteristics suitable for biofuel production.</title>
        <authorList>
            <person name="Bogen C."/>
            <person name="Al-Dilaimi A."/>
            <person name="Albersmeier A."/>
            <person name="Wichmann J."/>
            <person name="Grundmann M."/>
            <person name="Rupp O."/>
            <person name="Lauersen K.J."/>
            <person name="Blifernez-Klassen O."/>
            <person name="Kalinowski J."/>
            <person name="Goesmann A."/>
            <person name="Mussgnug J.H."/>
            <person name="Kruse O."/>
        </authorList>
    </citation>
    <scope>NUCLEOTIDE SEQUENCE [LARGE SCALE GENOMIC DNA]</scope>
    <source>
        <strain evidence="3 4">SAG 48.87</strain>
    </source>
</reference>
<sequence>MQLEDLTVGQIPPPGAGTVAEGAEADEDDGDAQRSQDAGTSAEALAAFARHCPGIRKLAFMGSPSIRAGALEAALLAMPSLEELRLHDVRRVLQPLSGLDKALQTLLAAAWGGGRRLRALEARRCPLISNKTLKLLCQGPGDHTSEQQQQQQQAVAATPGGVDSQAAAAGAVPAPVVGYPHLVELDLTGSCVAPGITINIEALQGSCPALEVLSLEGVGGFYGWYATRPPRGAAPRAGPGWPALRWLVAGAMQQRFQVSQRATLTRSTLDDELLLRLAAGARGLARLGLRGSGVTADGLRALVLGVPLGSGPADEEDERHSGDAVSAGAAAAASQKPGPGLRELLASPAGRGLRQIEVSSCRSLSRSSRQAAAHGLEALRRQLAEGA</sequence>
<organism evidence="3 4">
    <name type="scientific">Monoraphidium neglectum</name>
    <dbReference type="NCBI Taxonomy" id="145388"/>
    <lineage>
        <taxon>Eukaryota</taxon>
        <taxon>Viridiplantae</taxon>
        <taxon>Chlorophyta</taxon>
        <taxon>core chlorophytes</taxon>
        <taxon>Chlorophyceae</taxon>
        <taxon>CS clade</taxon>
        <taxon>Sphaeropleales</taxon>
        <taxon>Selenastraceae</taxon>
        <taxon>Monoraphidium</taxon>
    </lineage>
</organism>
<dbReference type="GeneID" id="25727349"/>
<dbReference type="OrthoDB" id="3134645at2759"/>
<evidence type="ECO:0000313" key="4">
    <source>
        <dbReference type="Proteomes" id="UP000054498"/>
    </source>
</evidence>
<feature type="region of interest" description="Disordered" evidence="2">
    <location>
        <begin position="1"/>
        <end position="40"/>
    </location>
</feature>
<keyword evidence="4" id="KW-1185">Reference proteome</keyword>
<protein>
    <submittedName>
        <fullName evidence="3">Uncharacterized protein</fullName>
    </submittedName>
</protein>
<dbReference type="AlphaFoldDB" id="A0A0D2LKJ4"/>
<dbReference type="GO" id="GO:0019005">
    <property type="term" value="C:SCF ubiquitin ligase complex"/>
    <property type="evidence" value="ECO:0007669"/>
    <property type="project" value="TreeGrafter"/>
</dbReference>
<dbReference type="PANTHER" id="PTHR13318">
    <property type="entry name" value="PARTNER OF PAIRED, ISOFORM B-RELATED"/>
    <property type="match status" value="1"/>
</dbReference>
<gene>
    <name evidence="3" type="ORF">MNEG_1021</name>
</gene>
<dbReference type="GO" id="GO:0005930">
    <property type="term" value="C:axoneme"/>
    <property type="evidence" value="ECO:0007669"/>
    <property type="project" value="UniProtKB-SubCell"/>
</dbReference>
<evidence type="ECO:0000313" key="3">
    <source>
        <dbReference type="EMBL" id="KIZ06929.1"/>
    </source>
</evidence>
<dbReference type="Gene3D" id="3.80.10.10">
    <property type="entry name" value="Ribonuclease Inhibitor"/>
    <property type="match status" value="1"/>
</dbReference>
<dbReference type="Proteomes" id="UP000054498">
    <property type="component" value="Unassembled WGS sequence"/>
</dbReference>
<feature type="region of interest" description="Disordered" evidence="2">
    <location>
        <begin position="310"/>
        <end position="343"/>
    </location>
</feature>
<dbReference type="STRING" id="145388.A0A0D2LKJ4"/>
<evidence type="ECO:0000256" key="1">
    <source>
        <dbReference type="ARBA" id="ARBA00004430"/>
    </source>
</evidence>
<dbReference type="EMBL" id="KK100314">
    <property type="protein sequence ID" value="KIZ06929.1"/>
    <property type="molecule type" value="Genomic_DNA"/>
</dbReference>
<dbReference type="InterPro" id="IPR032675">
    <property type="entry name" value="LRR_dom_sf"/>
</dbReference>
<dbReference type="GO" id="GO:0031146">
    <property type="term" value="P:SCF-dependent proteasomal ubiquitin-dependent protein catabolic process"/>
    <property type="evidence" value="ECO:0007669"/>
    <property type="project" value="TreeGrafter"/>
</dbReference>
<evidence type="ECO:0000256" key="2">
    <source>
        <dbReference type="SAM" id="MobiDB-lite"/>
    </source>
</evidence>
<proteinExistence type="predicted"/>